<dbReference type="NCBIfam" id="TIGR00254">
    <property type="entry name" value="GGDEF"/>
    <property type="match status" value="1"/>
</dbReference>
<dbReference type="InterPro" id="IPR000160">
    <property type="entry name" value="GGDEF_dom"/>
</dbReference>
<dbReference type="SUPFAM" id="SSF55073">
    <property type="entry name" value="Nucleotide cyclase"/>
    <property type="match status" value="1"/>
</dbReference>
<dbReference type="InterPro" id="IPR013655">
    <property type="entry name" value="PAS_fold_3"/>
</dbReference>
<dbReference type="PROSITE" id="PS50883">
    <property type="entry name" value="EAL"/>
    <property type="match status" value="1"/>
</dbReference>
<feature type="domain" description="PAC" evidence="2">
    <location>
        <begin position="351"/>
        <end position="404"/>
    </location>
</feature>
<evidence type="ECO:0000259" key="3">
    <source>
        <dbReference type="PROSITE" id="PS50883"/>
    </source>
</evidence>
<sequence length="966" mass="106548">MPLGAGAVEDSILRRIVALAIDALGAPIGFISFAAAERQLVRVQIGIAGPLRPADALLPAGLIGQPDPIVIPDTQAPEWQDLIPATDLLGARFAVILPIGTPGEADAGMLCVLDTLPRQAPDARAMRMLAGLAALAGAERWPDSRTAAPRPPLRAAQLDTVFREAMVGIVQRDVEGHVLMANDHYCALVGRSLDELENLPAKAYLHPDDLARNEGRYRHHLETGTPFRIELRYVRPDDSVIWCEVNISFVRDDAGQIRSIITVAQDITRRRLTEQALRESREHHRHSVELNPQIQWTARPDGSIEEVGPLWVSLTGTSPDQARGNGWIEALHAEDVAPTMRAWQEAVRQRRPVDIEYRLRCGDAYRWMRARAAPRCDEHGAVIRWYGSLEDIHDSKAAKQALGESEERLRLAVQAAGLGIWDYDTITGARRWSEELLGMLGLPADAEPTMAEALEIVHPDDRNKFRSIVTAVTGGFLPEAFEVALRIRRADSGAQRWLKSTGWKSVSGSGHLSRMIVTFQDVTEERDAEERIRWAATHDPLTLLPNRLALQEELDGAIALAAGTQERIGLMLFDVDNLKRINDTLGHDAGDALLRVFARRLVEVAPDGATIGRLGGDEFAIVMPAVGGVEDLMRCAASLLKSLRAPFAFNGRTLDCAASIGASIFPEHGNEPTELLKSADLALYAAKTAGRGRTRVFRPEMRSELQRQFSMINLAKDALANARVDAFYQPKIDLNSHRLVGFEALLRWHDQQGGTHMPADIRAAFDDPDLSIEITDRILSKVTGDLRRWLDQGYDPVSIAVNTSANDFRYDNFAERVLESLERCGLPSSMLEIEVTETVFLGRGAHYVERALRMLSAAGIRIALDDFGTGYASLSHLKQYPVDILKIDRSFISNLENSPDDAAIADAVIDLGRNLGITIVAEGVETRAQAQHLRKRGCAVGQGFLFGHPATADQIFPEWREGFYRD</sequence>
<dbReference type="Pfam" id="PF00990">
    <property type="entry name" value="GGDEF"/>
    <property type="match status" value="1"/>
</dbReference>
<dbReference type="InterPro" id="IPR001610">
    <property type="entry name" value="PAC"/>
</dbReference>
<dbReference type="InterPro" id="IPR035965">
    <property type="entry name" value="PAS-like_dom_sf"/>
</dbReference>
<dbReference type="AlphaFoldDB" id="A0A160TPD9"/>
<dbReference type="Pfam" id="PF00563">
    <property type="entry name" value="EAL"/>
    <property type="match status" value="1"/>
</dbReference>
<dbReference type="CDD" id="cd01948">
    <property type="entry name" value="EAL"/>
    <property type="match status" value="1"/>
</dbReference>
<feature type="domain" description="EAL" evidence="3">
    <location>
        <begin position="708"/>
        <end position="963"/>
    </location>
</feature>
<dbReference type="SMART" id="SM00091">
    <property type="entry name" value="PAS"/>
    <property type="match status" value="3"/>
</dbReference>
<dbReference type="PROSITE" id="PS50887">
    <property type="entry name" value="GGDEF"/>
    <property type="match status" value="1"/>
</dbReference>
<feature type="domain" description="PAC" evidence="2">
    <location>
        <begin position="227"/>
        <end position="279"/>
    </location>
</feature>
<feature type="domain" description="PAC" evidence="2">
    <location>
        <begin position="481"/>
        <end position="534"/>
    </location>
</feature>
<dbReference type="InterPro" id="IPR000014">
    <property type="entry name" value="PAS"/>
</dbReference>
<protein>
    <submittedName>
        <fullName evidence="5">Diguanylate cyclase/phosphodiesterase (GGDEF &amp; EAL domains) with PAS/PAC sensor(S)</fullName>
    </submittedName>
</protein>
<dbReference type="Gene3D" id="3.20.20.450">
    <property type="entry name" value="EAL domain"/>
    <property type="match status" value="1"/>
</dbReference>
<dbReference type="SUPFAM" id="SSF55781">
    <property type="entry name" value="GAF domain-like"/>
    <property type="match status" value="1"/>
</dbReference>
<dbReference type="InterPro" id="IPR035919">
    <property type="entry name" value="EAL_sf"/>
</dbReference>
<proteinExistence type="predicted"/>
<dbReference type="CDD" id="cd01949">
    <property type="entry name" value="GGDEF"/>
    <property type="match status" value="1"/>
</dbReference>
<dbReference type="SUPFAM" id="SSF55785">
    <property type="entry name" value="PYP-like sensor domain (PAS domain)"/>
    <property type="match status" value="3"/>
</dbReference>
<evidence type="ECO:0000259" key="4">
    <source>
        <dbReference type="PROSITE" id="PS50887"/>
    </source>
</evidence>
<dbReference type="PROSITE" id="PS50113">
    <property type="entry name" value="PAC"/>
    <property type="match status" value="3"/>
</dbReference>
<dbReference type="NCBIfam" id="TIGR00229">
    <property type="entry name" value="sensory_box"/>
    <property type="match status" value="2"/>
</dbReference>
<dbReference type="SUPFAM" id="SSF141868">
    <property type="entry name" value="EAL domain-like"/>
    <property type="match status" value="1"/>
</dbReference>
<accession>A0A160TPD9</accession>
<dbReference type="PANTHER" id="PTHR44757:SF2">
    <property type="entry name" value="BIOFILM ARCHITECTURE MAINTENANCE PROTEIN MBAA"/>
    <property type="match status" value="1"/>
</dbReference>
<dbReference type="InterPro" id="IPR052155">
    <property type="entry name" value="Biofilm_reg_signaling"/>
</dbReference>
<dbReference type="EMBL" id="CZQE01000304">
    <property type="protein sequence ID" value="CUS45804.1"/>
    <property type="molecule type" value="Genomic_DNA"/>
</dbReference>
<dbReference type="InterPro" id="IPR029787">
    <property type="entry name" value="Nucleotide_cyclase"/>
</dbReference>
<dbReference type="SMART" id="SM00086">
    <property type="entry name" value="PAC"/>
    <property type="match status" value="3"/>
</dbReference>
<feature type="domain" description="PAS" evidence="1">
    <location>
        <begin position="154"/>
        <end position="224"/>
    </location>
</feature>
<dbReference type="PROSITE" id="PS50112">
    <property type="entry name" value="PAS"/>
    <property type="match status" value="2"/>
</dbReference>
<dbReference type="Gene3D" id="3.30.450.20">
    <property type="entry name" value="PAS domain"/>
    <property type="match status" value="3"/>
</dbReference>
<dbReference type="CDD" id="cd00130">
    <property type="entry name" value="PAS"/>
    <property type="match status" value="2"/>
</dbReference>
<organism evidence="5">
    <name type="scientific">hydrothermal vent metagenome</name>
    <dbReference type="NCBI Taxonomy" id="652676"/>
    <lineage>
        <taxon>unclassified sequences</taxon>
        <taxon>metagenomes</taxon>
        <taxon>ecological metagenomes</taxon>
    </lineage>
</organism>
<evidence type="ECO:0000313" key="5">
    <source>
        <dbReference type="EMBL" id="CUS45804.1"/>
    </source>
</evidence>
<gene>
    <name evidence="5" type="ORF">MGWOODY_Smn2001</name>
</gene>
<dbReference type="InterPro" id="IPR043128">
    <property type="entry name" value="Rev_trsase/Diguanyl_cyclase"/>
</dbReference>
<dbReference type="PANTHER" id="PTHR44757">
    <property type="entry name" value="DIGUANYLATE CYCLASE DGCP"/>
    <property type="match status" value="1"/>
</dbReference>
<dbReference type="SMART" id="SM00052">
    <property type="entry name" value="EAL"/>
    <property type="match status" value="1"/>
</dbReference>
<feature type="domain" description="GGDEF" evidence="4">
    <location>
        <begin position="566"/>
        <end position="699"/>
    </location>
</feature>
<feature type="domain" description="PAS" evidence="1">
    <location>
        <begin position="405"/>
        <end position="469"/>
    </location>
</feature>
<reference evidence="5" key="1">
    <citation type="submission" date="2015-10" db="EMBL/GenBank/DDBJ databases">
        <authorList>
            <person name="Gilbert D.G."/>
        </authorList>
    </citation>
    <scope>NUCLEOTIDE SEQUENCE</scope>
</reference>
<dbReference type="InterPro" id="IPR000700">
    <property type="entry name" value="PAS-assoc_C"/>
</dbReference>
<evidence type="ECO:0000259" key="2">
    <source>
        <dbReference type="PROSITE" id="PS50113"/>
    </source>
</evidence>
<evidence type="ECO:0000259" key="1">
    <source>
        <dbReference type="PROSITE" id="PS50112"/>
    </source>
</evidence>
<name>A0A160TPD9_9ZZZZ</name>
<dbReference type="InterPro" id="IPR001633">
    <property type="entry name" value="EAL_dom"/>
</dbReference>
<dbReference type="SMART" id="SM00267">
    <property type="entry name" value="GGDEF"/>
    <property type="match status" value="1"/>
</dbReference>
<dbReference type="Pfam" id="PF08447">
    <property type="entry name" value="PAS_3"/>
    <property type="match status" value="3"/>
</dbReference>
<dbReference type="Gene3D" id="3.30.70.270">
    <property type="match status" value="1"/>
</dbReference>